<dbReference type="AlphaFoldDB" id="A0A3P7I0D9"/>
<proteinExistence type="predicted"/>
<dbReference type="OrthoDB" id="43547at2759"/>
<dbReference type="InterPro" id="IPR033228">
    <property type="entry name" value="SZT2"/>
</dbReference>
<accession>A0A3P7I0D9</accession>
<evidence type="ECO:0000313" key="3">
    <source>
        <dbReference type="Proteomes" id="UP000270094"/>
    </source>
</evidence>
<name>A0A3P7I0D9_STRVU</name>
<dbReference type="GO" id="GO:0005777">
    <property type="term" value="C:peroxisome"/>
    <property type="evidence" value="ECO:0007669"/>
    <property type="project" value="InterPro"/>
</dbReference>
<evidence type="ECO:0000313" key="2">
    <source>
        <dbReference type="EMBL" id="VDM65980.1"/>
    </source>
</evidence>
<organism evidence="2 3">
    <name type="scientific">Strongylus vulgaris</name>
    <name type="common">Blood worm</name>
    <dbReference type="NCBI Taxonomy" id="40348"/>
    <lineage>
        <taxon>Eukaryota</taxon>
        <taxon>Metazoa</taxon>
        <taxon>Ecdysozoa</taxon>
        <taxon>Nematoda</taxon>
        <taxon>Chromadorea</taxon>
        <taxon>Rhabditida</taxon>
        <taxon>Rhabditina</taxon>
        <taxon>Rhabditomorpha</taxon>
        <taxon>Strongyloidea</taxon>
        <taxon>Strongylidae</taxon>
        <taxon>Strongylus</taxon>
    </lineage>
</organism>
<evidence type="ECO:0000256" key="1">
    <source>
        <dbReference type="SAM" id="MobiDB-lite"/>
    </source>
</evidence>
<dbReference type="Proteomes" id="UP000270094">
    <property type="component" value="Unassembled WGS sequence"/>
</dbReference>
<dbReference type="EMBL" id="UYYB01001794">
    <property type="protein sequence ID" value="VDM65980.1"/>
    <property type="molecule type" value="Genomic_DNA"/>
</dbReference>
<dbReference type="PANTHER" id="PTHR14918:SF3">
    <property type="entry name" value="KICSTOR COMPLEX PROTEIN SZT2"/>
    <property type="match status" value="1"/>
</dbReference>
<feature type="compositionally biased region" description="Basic and acidic residues" evidence="1">
    <location>
        <begin position="1"/>
        <end position="28"/>
    </location>
</feature>
<keyword evidence="3" id="KW-1185">Reference proteome</keyword>
<gene>
    <name evidence="2" type="ORF">SVUK_LOCUS978</name>
</gene>
<dbReference type="PANTHER" id="PTHR14918">
    <property type="entry name" value="KICSTOR COMPLEX PROTEIN SZT2"/>
    <property type="match status" value="1"/>
</dbReference>
<sequence length="368" mass="42220">MEEERHREDSRQSDVGEFKSYEKKKDAPIRQNTDESDIIRRRETFAFSSIEEMMREGNFSSSSRRRFSSGGHLNAAATNLSISKTTHLEAESILTTTRYGEGFMKGAESDGDVHRVAVQGIAPRRHRKPDEDGTIPGEHVTYVHFLSGRQRILQKEVEDAVSQYNVQLAECVKEAEFLCRRASMWKQVLLRKHGRSLQPQTGISSIFLGSNPNRSMDPWQPLRSILHHDTMKPAELKTLISVVSQIYMESREPRLRELLKGSNCARLCRFLFARFGPDRCRFFEFPNSIEKCLILTNPDLDAMFLIQCSSETSPILSVLLKEPDLVEDTQDESKRFRQHRLDLAFDDLVACVTAFLWTDLLQKPPGTH</sequence>
<reference evidence="2 3" key="1">
    <citation type="submission" date="2018-11" db="EMBL/GenBank/DDBJ databases">
        <authorList>
            <consortium name="Pathogen Informatics"/>
        </authorList>
    </citation>
    <scope>NUCLEOTIDE SEQUENCE [LARGE SCALE GENOMIC DNA]</scope>
</reference>
<feature type="region of interest" description="Disordered" evidence="1">
    <location>
        <begin position="1"/>
        <end position="37"/>
    </location>
</feature>
<protein>
    <submittedName>
        <fullName evidence="2">Uncharacterized protein</fullName>
    </submittedName>
</protein>